<sequence length="78" mass="8770">MTCRALPYALARPDRDATRRAHLHCLVGQPSAGYDRRKRDAGHARVIFTSPNTPGSRRFHSFDISARRPRGRVIEGDA</sequence>
<evidence type="ECO:0000313" key="1">
    <source>
        <dbReference type="EMBL" id="MDR7085652.1"/>
    </source>
</evidence>
<protein>
    <submittedName>
        <fullName evidence="1">Uncharacterized protein</fullName>
    </submittedName>
</protein>
<comment type="caution">
    <text evidence="1">The sequence shown here is derived from an EMBL/GenBank/DDBJ whole genome shotgun (WGS) entry which is preliminary data.</text>
</comment>
<name>A0ABU1UKC4_9ACTN</name>
<evidence type="ECO:0000313" key="2">
    <source>
        <dbReference type="Proteomes" id="UP001257739"/>
    </source>
</evidence>
<accession>A0ABU1UKC4</accession>
<reference evidence="1 2" key="1">
    <citation type="submission" date="2023-07" db="EMBL/GenBank/DDBJ databases">
        <title>Sorghum-associated microbial communities from plants grown in Nebraska, USA.</title>
        <authorList>
            <person name="Schachtman D."/>
        </authorList>
    </citation>
    <scope>NUCLEOTIDE SEQUENCE [LARGE SCALE GENOMIC DNA]</scope>
    <source>
        <strain evidence="1 2">BE248</strain>
    </source>
</reference>
<dbReference type="Proteomes" id="UP001257739">
    <property type="component" value="Unassembled WGS sequence"/>
</dbReference>
<organism evidence="1 2">
    <name type="scientific">Aeromicrobium panaciterrae</name>
    <dbReference type="NCBI Taxonomy" id="363861"/>
    <lineage>
        <taxon>Bacteria</taxon>
        <taxon>Bacillati</taxon>
        <taxon>Actinomycetota</taxon>
        <taxon>Actinomycetes</taxon>
        <taxon>Propionibacteriales</taxon>
        <taxon>Nocardioidaceae</taxon>
        <taxon>Aeromicrobium</taxon>
    </lineage>
</organism>
<proteinExistence type="predicted"/>
<dbReference type="EMBL" id="JAVDWH010000001">
    <property type="protein sequence ID" value="MDR7085652.1"/>
    <property type="molecule type" value="Genomic_DNA"/>
</dbReference>
<gene>
    <name evidence="1" type="ORF">J2X11_000491</name>
</gene>
<keyword evidence="2" id="KW-1185">Reference proteome</keyword>